<comment type="subcellular location">
    <subcellularLocation>
        <location evidence="1">Cell membrane</location>
        <topology evidence="1">Multi-pass membrane protein</topology>
    </subcellularLocation>
</comment>
<dbReference type="PANTHER" id="PTHR30086:SF20">
    <property type="entry name" value="ARGININE EXPORTER PROTEIN ARGO-RELATED"/>
    <property type="match status" value="1"/>
</dbReference>
<keyword evidence="2" id="KW-1003">Cell membrane</keyword>
<keyword evidence="3 6" id="KW-0812">Transmembrane</keyword>
<evidence type="ECO:0000256" key="6">
    <source>
        <dbReference type="SAM" id="Phobius"/>
    </source>
</evidence>
<reference evidence="7 8" key="1">
    <citation type="submission" date="2016-08" db="EMBL/GenBank/DDBJ databases">
        <authorList>
            <person name="Seilhamer J.J."/>
        </authorList>
    </citation>
    <scope>NUCLEOTIDE SEQUENCE [LARGE SCALE GENOMIC DNA]</scope>
    <source>
        <strain evidence="7 8">PH27A</strain>
    </source>
</reference>
<feature type="transmembrane region" description="Helical" evidence="6">
    <location>
        <begin position="68"/>
        <end position="91"/>
    </location>
</feature>
<dbReference type="EMBL" id="MDTQ01000001">
    <property type="protein sequence ID" value="ODC03750.1"/>
    <property type="molecule type" value="Genomic_DNA"/>
</dbReference>
<feature type="transmembrane region" description="Helical" evidence="6">
    <location>
        <begin position="119"/>
        <end position="140"/>
    </location>
</feature>
<organism evidence="7 8">
    <name type="scientific">Terasakiispira papahanaumokuakeensis</name>
    <dbReference type="NCBI Taxonomy" id="197479"/>
    <lineage>
        <taxon>Bacteria</taxon>
        <taxon>Pseudomonadati</taxon>
        <taxon>Pseudomonadota</taxon>
        <taxon>Gammaproteobacteria</taxon>
        <taxon>Oceanospirillales</taxon>
        <taxon>Terasakiispira</taxon>
    </lineage>
</organism>
<evidence type="ECO:0000313" key="8">
    <source>
        <dbReference type="Proteomes" id="UP000094291"/>
    </source>
</evidence>
<sequence length="215" mass="22946">MLDYSWIHWSSFFIAAFLLNMSPGPDMAFIVGQTLKRGTRGGLCALGGIWSGALVHVLAAAFGLSAVLMASATLFSVVKWLGAAYLIWLGIQSLCSQGSRLSGEGAHLPSNLAVWRQGFLVSVLNPKVAIFFMAFLPQFVVPGAGAVSLQLLVHGLLIIAVAALVEPLVVFGAASIRQYLQRHSQISCWMDRGLGALLIGLGVKLAMFESDSTQR</sequence>
<accession>A0A1E2V9R7</accession>
<dbReference type="Pfam" id="PF01810">
    <property type="entry name" value="LysE"/>
    <property type="match status" value="1"/>
</dbReference>
<evidence type="ECO:0000256" key="2">
    <source>
        <dbReference type="ARBA" id="ARBA00022475"/>
    </source>
</evidence>
<dbReference type="RefSeq" id="WP_068998233.1">
    <property type="nucleotide sequence ID" value="NZ_MDTQ01000001.1"/>
</dbReference>
<feature type="transmembrane region" description="Helical" evidence="6">
    <location>
        <begin position="43"/>
        <end position="62"/>
    </location>
</feature>
<dbReference type="OrthoDB" id="9804822at2"/>
<keyword evidence="4 6" id="KW-1133">Transmembrane helix</keyword>
<dbReference type="STRING" id="197479.BFW38_09565"/>
<name>A0A1E2V9R7_9GAMM</name>
<evidence type="ECO:0000256" key="1">
    <source>
        <dbReference type="ARBA" id="ARBA00004651"/>
    </source>
</evidence>
<comment type="caution">
    <text evidence="7">The sequence shown here is derived from an EMBL/GenBank/DDBJ whole genome shotgun (WGS) entry which is preliminary data.</text>
</comment>
<dbReference type="PIRSF" id="PIRSF006324">
    <property type="entry name" value="LeuE"/>
    <property type="match status" value="1"/>
</dbReference>
<evidence type="ECO:0000313" key="7">
    <source>
        <dbReference type="EMBL" id="ODC03750.1"/>
    </source>
</evidence>
<keyword evidence="5 6" id="KW-0472">Membrane</keyword>
<protein>
    <submittedName>
        <fullName evidence="7">Lysine transporter LysE</fullName>
    </submittedName>
</protein>
<dbReference type="GO" id="GO:0015171">
    <property type="term" value="F:amino acid transmembrane transporter activity"/>
    <property type="evidence" value="ECO:0007669"/>
    <property type="project" value="TreeGrafter"/>
</dbReference>
<dbReference type="GO" id="GO:0005886">
    <property type="term" value="C:plasma membrane"/>
    <property type="evidence" value="ECO:0007669"/>
    <property type="project" value="UniProtKB-SubCell"/>
</dbReference>
<gene>
    <name evidence="7" type="ORF">BFW38_09565</name>
</gene>
<keyword evidence="8" id="KW-1185">Reference proteome</keyword>
<evidence type="ECO:0000256" key="4">
    <source>
        <dbReference type="ARBA" id="ARBA00022989"/>
    </source>
</evidence>
<feature type="transmembrane region" description="Helical" evidence="6">
    <location>
        <begin position="6"/>
        <end position="22"/>
    </location>
</feature>
<proteinExistence type="predicted"/>
<dbReference type="PANTHER" id="PTHR30086">
    <property type="entry name" value="ARGININE EXPORTER PROTEIN ARGO"/>
    <property type="match status" value="1"/>
</dbReference>
<dbReference type="Proteomes" id="UP000094291">
    <property type="component" value="Unassembled WGS sequence"/>
</dbReference>
<dbReference type="AlphaFoldDB" id="A0A1E2V9R7"/>
<evidence type="ECO:0000256" key="5">
    <source>
        <dbReference type="ARBA" id="ARBA00023136"/>
    </source>
</evidence>
<dbReference type="InterPro" id="IPR001123">
    <property type="entry name" value="LeuE-type"/>
</dbReference>
<evidence type="ECO:0000256" key="3">
    <source>
        <dbReference type="ARBA" id="ARBA00022692"/>
    </source>
</evidence>
<feature type="transmembrane region" description="Helical" evidence="6">
    <location>
        <begin position="152"/>
        <end position="176"/>
    </location>
</feature>